<gene>
    <name evidence="2" type="primary">ybdM_4</name>
    <name evidence="2" type="ORF">SDC9_161431</name>
</gene>
<dbReference type="PROSITE" id="PS50011">
    <property type="entry name" value="PROTEIN_KINASE_DOM"/>
    <property type="match status" value="1"/>
</dbReference>
<protein>
    <submittedName>
        <fullName evidence="2">Putative serine/threonine-protein kinase YbdM</fullName>
        <ecNumber evidence="2">2.7.11.1</ecNumber>
    </submittedName>
</protein>
<name>A0A645FI54_9ZZZZ</name>
<dbReference type="GO" id="GO:0004674">
    <property type="term" value="F:protein serine/threonine kinase activity"/>
    <property type="evidence" value="ECO:0007669"/>
    <property type="project" value="UniProtKB-EC"/>
</dbReference>
<dbReference type="EC" id="2.7.11.1" evidence="2"/>
<evidence type="ECO:0000259" key="1">
    <source>
        <dbReference type="PROSITE" id="PS50011"/>
    </source>
</evidence>
<proteinExistence type="predicted"/>
<evidence type="ECO:0000313" key="2">
    <source>
        <dbReference type="EMBL" id="MPN14105.1"/>
    </source>
</evidence>
<keyword evidence="2" id="KW-0808">Transferase</keyword>
<dbReference type="PANTHER" id="PTHR44167">
    <property type="entry name" value="OVARIAN-SPECIFIC SERINE/THREONINE-PROTEIN KINASE LOK-RELATED"/>
    <property type="match status" value="1"/>
</dbReference>
<dbReference type="EMBL" id="VSSQ01060697">
    <property type="protein sequence ID" value="MPN14105.1"/>
    <property type="molecule type" value="Genomic_DNA"/>
</dbReference>
<dbReference type="Gene3D" id="1.10.510.10">
    <property type="entry name" value="Transferase(Phosphotransferase) domain 1"/>
    <property type="match status" value="1"/>
</dbReference>
<accession>A0A645FI54</accession>
<dbReference type="Pfam" id="PF00069">
    <property type="entry name" value="Pkinase"/>
    <property type="match status" value="1"/>
</dbReference>
<comment type="caution">
    <text evidence="2">The sequence shown here is derived from an EMBL/GenBank/DDBJ whole genome shotgun (WGS) entry which is preliminary data.</text>
</comment>
<dbReference type="SMART" id="SM00220">
    <property type="entry name" value="S_TKc"/>
    <property type="match status" value="1"/>
</dbReference>
<dbReference type="AlphaFoldDB" id="A0A645FI54"/>
<keyword evidence="2" id="KW-0418">Kinase</keyword>
<dbReference type="PANTHER" id="PTHR44167:SF24">
    <property type="entry name" value="SERINE_THREONINE-PROTEIN KINASE CHK2"/>
    <property type="match status" value="1"/>
</dbReference>
<dbReference type="InterPro" id="IPR011009">
    <property type="entry name" value="Kinase-like_dom_sf"/>
</dbReference>
<dbReference type="InterPro" id="IPR000719">
    <property type="entry name" value="Prot_kinase_dom"/>
</dbReference>
<dbReference type="GO" id="GO:0005524">
    <property type="term" value="F:ATP binding"/>
    <property type="evidence" value="ECO:0007669"/>
    <property type="project" value="InterPro"/>
</dbReference>
<sequence length="210" mass="24428">MGEPVVLKKYEPVSFQINQGKNHYEASILSSLSHPAIPELFGVLHTRGSMYLILEYKPGSTLNTDLFQNHKVYNDFEISRVGIQLLSVINYLHSRNIAHRDISIDNIIDNGMHISLVDFGLSRSIRYEESTAQTDYYCFGEVLLFLLYSRYTKPNDKKDIFAPWYEELRLTDFQKYYIGRLLKLKKLFADIREISNGFRKFIGEGVPPYL</sequence>
<dbReference type="CDD" id="cd00180">
    <property type="entry name" value="PKc"/>
    <property type="match status" value="1"/>
</dbReference>
<feature type="domain" description="Protein kinase" evidence="1">
    <location>
        <begin position="1"/>
        <end position="210"/>
    </location>
</feature>
<dbReference type="SUPFAM" id="SSF56112">
    <property type="entry name" value="Protein kinase-like (PK-like)"/>
    <property type="match status" value="1"/>
</dbReference>
<organism evidence="2">
    <name type="scientific">bioreactor metagenome</name>
    <dbReference type="NCBI Taxonomy" id="1076179"/>
    <lineage>
        <taxon>unclassified sequences</taxon>
        <taxon>metagenomes</taxon>
        <taxon>ecological metagenomes</taxon>
    </lineage>
</organism>
<reference evidence="2" key="1">
    <citation type="submission" date="2019-08" db="EMBL/GenBank/DDBJ databases">
        <authorList>
            <person name="Kucharzyk K."/>
            <person name="Murdoch R.W."/>
            <person name="Higgins S."/>
            <person name="Loffler F."/>
        </authorList>
    </citation>
    <scope>NUCLEOTIDE SEQUENCE</scope>
</reference>